<dbReference type="Proteomes" id="UP000018721">
    <property type="component" value="Unassembled WGS sequence"/>
</dbReference>
<feature type="compositionally biased region" description="Low complexity" evidence="1">
    <location>
        <begin position="53"/>
        <end position="63"/>
    </location>
</feature>
<feature type="chain" id="PRO_5004775315" description="RxLR effector protein" evidence="2">
    <location>
        <begin position="22"/>
        <end position="100"/>
    </location>
</feature>
<accession>V9FRZ8</accession>
<evidence type="ECO:0008006" key="5">
    <source>
        <dbReference type="Google" id="ProtNLM"/>
    </source>
</evidence>
<proteinExistence type="predicted"/>
<protein>
    <recommendedName>
        <fullName evidence="5">RxLR effector protein</fullName>
    </recommendedName>
</protein>
<reference evidence="3 4" key="1">
    <citation type="submission" date="2013-11" db="EMBL/GenBank/DDBJ databases">
        <title>The Genome Sequence of Phytophthora parasitica P1569.</title>
        <authorList>
            <consortium name="The Broad Institute Genomics Platform"/>
            <person name="Russ C."/>
            <person name="Tyler B."/>
            <person name="Panabieres F."/>
            <person name="Shan W."/>
            <person name="Tripathy S."/>
            <person name="Grunwald N."/>
            <person name="Machado M."/>
            <person name="Johnson C.S."/>
            <person name="Arredondo F."/>
            <person name="Hong C."/>
            <person name="Coffey M."/>
            <person name="Young S.K."/>
            <person name="Zeng Q."/>
            <person name="Gargeya S."/>
            <person name="Fitzgerald M."/>
            <person name="Abouelleil A."/>
            <person name="Alvarado L."/>
            <person name="Chapman S.B."/>
            <person name="Gainer-Dewar J."/>
            <person name="Goldberg J."/>
            <person name="Griggs A."/>
            <person name="Gujja S."/>
            <person name="Hansen M."/>
            <person name="Howarth C."/>
            <person name="Imamovic A."/>
            <person name="Ireland A."/>
            <person name="Larimer J."/>
            <person name="McCowan C."/>
            <person name="Murphy C."/>
            <person name="Pearson M."/>
            <person name="Poon T.W."/>
            <person name="Priest M."/>
            <person name="Roberts A."/>
            <person name="Saif S."/>
            <person name="Shea T."/>
            <person name="Sykes S."/>
            <person name="Wortman J."/>
            <person name="Nusbaum C."/>
            <person name="Birren B."/>
        </authorList>
    </citation>
    <scope>NUCLEOTIDE SEQUENCE [LARGE SCALE GENOMIC DNA]</scope>
    <source>
        <strain evidence="3 4">P1569</strain>
    </source>
</reference>
<feature type="region of interest" description="Disordered" evidence="1">
    <location>
        <begin position="52"/>
        <end position="100"/>
    </location>
</feature>
<evidence type="ECO:0000313" key="4">
    <source>
        <dbReference type="Proteomes" id="UP000018721"/>
    </source>
</evidence>
<dbReference type="EMBL" id="ANIZ01000704">
    <property type="protein sequence ID" value="ETI53172.1"/>
    <property type="molecule type" value="Genomic_DNA"/>
</dbReference>
<evidence type="ECO:0000256" key="2">
    <source>
        <dbReference type="SAM" id="SignalP"/>
    </source>
</evidence>
<keyword evidence="2" id="KW-0732">Signal</keyword>
<feature type="signal peptide" evidence="2">
    <location>
        <begin position="1"/>
        <end position="21"/>
    </location>
</feature>
<gene>
    <name evidence="3" type="ORF">F443_03840</name>
</gene>
<name>V9FRZ8_PHYNI</name>
<keyword evidence="4" id="KW-1185">Reference proteome</keyword>
<evidence type="ECO:0000313" key="3">
    <source>
        <dbReference type="EMBL" id="ETI53172.1"/>
    </source>
</evidence>
<comment type="caution">
    <text evidence="3">The sequence shown here is derived from an EMBL/GenBank/DDBJ whole genome shotgun (WGS) entry which is preliminary data.</text>
</comment>
<evidence type="ECO:0000256" key="1">
    <source>
        <dbReference type="SAM" id="MobiDB-lite"/>
    </source>
</evidence>
<organism evidence="3 4">
    <name type="scientific">Phytophthora nicotianae P1569</name>
    <dbReference type="NCBI Taxonomy" id="1317065"/>
    <lineage>
        <taxon>Eukaryota</taxon>
        <taxon>Sar</taxon>
        <taxon>Stramenopiles</taxon>
        <taxon>Oomycota</taxon>
        <taxon>Peronosporomycetes</taxon>
        <taxon>Peronosporales</taxon>
        <taxon>Peronosporaceae</taxon>
        <taxon>Phytophthora</taxon>
    </lineage>
</organism>
<dbReference type="AlphaFoldDB" id="V9FRZ8"/>
<dbReference type="HOGENOM" id="CLU_2311709_0_0_1"/>
<sequence length="100" mass="10479">MRVVFAATITLLAASAEVISAEDSRVGNDKIKVTPNEENNAMVASLPFNAVDSTSNSTENSNTYDFTQLDVSESNEEERRKSGGGGGGRTSGGARYNSAS</sequence>